<protein>
    <submittedName>
        <fullName evidence="1">Uncharacterized protein</fullName>
    </submittedName>
</protein>
<dbReference type="EMBL" id="CP109208">
    <property type="protein sequence ID" value="WUU58376.1"/>
    <property type="molecule type" value="Genomic_DNA"/>
</dbReference>
<keyword evidence="1" id="KW-0614">Plasmid</keyword>
<geneLocation type="plasmid" evidence="1">
    <name>unnamed1</name>
</geneLocation>
<reference evidence="1" key="1">
    <citation type="submission" date="2022-10" db="EMBL/GenBank/DDBJ databases">
        <title>The complete genomes of actinobacterial strains from the NBC collection.</title>
        <authorList>
            <person name="Joergensen T.S."/>
            <person name="Alvarez Arevalo M."/>
            <person name="Sterndorff E.B."/>
            <person name="Faurdal D."/>
            <person name="Vuksanovic O."/>
            <person name="Mourched A.-S."/>
            <person name="Charusanti P."/>
            <person name="Shaw S."/>
            <person name="Blin K."/>
            <person name="Weber T."/>
        </authorList>
    </citation>
    <scope>NUCLEOTIDE SEQUENCE [LARGE SCALE GENOMIC DNA]</scope>
    <source>
        <strain evidence="1">NBC 01686</strain>
        <plasmid evidence="1">unnamed1</plasmid>
    </source>
</reference>
<gene>
    <name evidence="1" type="ORF">OIE82_34940</name>
</gene>
<organism evidence="1">
    <name type="scientific">Streptomyces althioticus</name>
    <dbReference type="NCBI Taxonomy" id="83380"/>
    <lineage>
        <taxon>Bacteria</taxon>
        <taxon>Bacillati</taxon>
        <taxon>Actinomycetota</taxon>
        <taxon>Actinomycetes</taxon>
        <taxon>Kitasatosporales</taxon>
        <taxon>Streptomycetaceae</taxon>
        <taxon>Streptomyces</taxon>
        <taxon>Streptomyces althioticus group</taxon>
    </lineage>
</organism>
<evidence type="ECO:0000313" key="1">
    <source>
        <dbReference type="EMBL" id="WUU58376.1"/>
    </source>
</evidence>
<name>A0ABZ1YFK8_9ACTN</name>
<dbReference type="RefSeq" id="WP_266477982.1">
    <property type="nucleotide sequence ID" value="NZ_CP109208.1"/>
</dbReference>
<sequence>MSHTPREHNLRRVVPRFAQLAPGQVTEAPSPQQRAVDDLLVRYAAHIRSSYGAEVTGYLITVAGAQEELSVELFDLTRHELVVARSSAARNTVLSALGEARDVGRFFTPEPGRLVLLPRPPSPDLVELLHQEDVTIVCPSGPHAFTRSR</sequence>
<proteinExistence type="predicted"/>
<accession>A0ABZ1YFK8</accession>